<dbReference type="Pfam" id="PF14221">
    <property type="entry name" value="DUF4330"/>
    <property type="match status" value="1"/>
</dbReference>
<keyword evidence="1" id="KW-0812">Transmembrane</keyword>
<reference evidence="2" key="2">
    <citation type="journal article" date="2021" name="PeerJ">
        <title>Extensive microbial diversity within the chicken gut microbiome revealed by metagenomics and culture.</title>
        <authorList>
            <person name="Gilroy R."/>
            <person name="Ravi A."/>
            <person name="Getino M."/>
            <person name="Pursley I."/>
            <person name="Horton D.L."/>
            <person name="Alikhan N.F."/>
            <person name="Baker D."/>
            <person name="Gharbi K."/>
            <person name="Hall N."/>
            <person name="Watson M."/>
            <person name="Adriaenssens E.M."/>
            <person name="Foster-Nyarko E."/>
            <person name="Jarju S."/>
            <person name="Secka A."/>
            <person name="Antonio M."/>
            <person name="Oren A."/>
            <person name="Chaudhuri R.R."/>
            <person name="La Ragione R."/>
            <person name="Hildebrand F."/>
            <person name="Pallen M.J."/>
        </authorList>
    </citation>
    <scope>NUCLEOTIDE SEQUENCE</scope>
    <source>
        <strain evidence="2">4920</strain>
    </source>
</reference>
<protein>
    <submittedName>
        <fullName evidence="2">DUF4330 domain-containing protein</fullName>
    </submittedName>
</protein>
<keyword evidence="1" id="KW-1133">Transmembrane helix</keyword>
<sequence length="163" mass="17562">ANTKKKPRFTIFDVLIAIVVVAVIAVIAYVLVIAPMQGTGAQKQLDFVVEVQESTLDVLDLVKEGDTVTLSGKSEATLKDVSFSPAERLVLDAMTGEYKNSLVPERYDIYVTVTASASETDKDISVGNVPVKVGTRMSLEGRGYSINGAVLEMTLYNENGEAE</sequence>
<organism evidence="2 3">
    <name type="scientific">Candidatus Aphodoplasma excrementigallinarum</name>
    <dbReference type="NCBI Taxonomy" id="2840673"/>
    <lineage>
        <taxon>Bacteria</taxon>
        <taxon>Bacillati</taxon>
        <taxon>Bacillota</taxon>
        <taxon>Clostridia</taxon>
        <taxon>Eubacteriales</taxon>
        <taxon>Candidatus Aphodoplasma</taxon>
    </lineage>
</organism>
<name>A0A9D1NGQ7_9FIRM</name>
<gene>
    <name evidence="2" type="ORF">IAC74_03275</name>
</gene>
<comment type="caution">
    <text evidence="2">The sequence shown here is derived from an EMBL/GenBank/DDBJ whole genome shotgun (WGS) entry which is preliminary data.</text>
</comment>
<evidence type="ECO:0000313" key="3">
    <source>
        <dbReference type="Proteomes" id="UP000886743"/>
    </source>
</evidence>
<feature type="transmembrane region" description="Helical" evidence="1">
    <location>
        <begin position="12"/>
        <end position="34"/>
    </location>
</feature>
<reference evidence="2" key="1">
    <citation type="submission" date="2020-10" db="EMBL/GenBank/DDBJ databases">
        <authorList>
            <person name="Gilroy R."/>
        </authorList>
    </citation>
    <scope>NUCLEOTIDE SEQUENCE</scope>
    <source>
        <strain evidence="2">4920</strain>
    </source>
</reference>
<dbReference type="Proteomes" id="UP000886743">
    <property type="component" value="Unassembled WGS sequence"/>
</dbReference>
<proteinExistence type="predicted"/>
<accession>A0A9D1NGQ7</accession>
<feature type="non-terminal residue" evidence="2">
    <location>
        <position position="1"/>
    </location>
</feature>
<keyword evidence="1" id="KW-0472">Membrane</keyword>
<evidence type="ECO:0000256" key="1">
    <source>
        <dbReference type="SAM" id="Phobius"/>
    </source>
</evidence>
<dbReference type="EMBL" id="DVOF01000092">
    <property type="protein sequence ID" value="HIV02570.1"/>
    <property type="molecule type" value="Genomic_DNA"/>
</dbReference>
<evidence type="ECO:0000313" key="2">
    <source>
        <dbReference type="EMBL" id="HIV02570.1"/>
    </source>
</evidence>
<dbReference type="InterPro" id="IPR025480">
    <property type="entry name" value="DUF4330"/>
</dbReference>
<dbReference type="AlphaFoldDB" id="A0A9D1NGQ7"/>